<comment type="caution">
    <text evidence="6">The sequence shown here is derived from an EMBL/GenBank/DDBJ whole genome shotgun (WGS) entry which is preliminary data.</text>
</comment>
<comment type="subcellular location">
    <subcellularLocation>
        <location evidence="1">Nucleus</location>
    </subcellularLocation>
</comment>
<accession>A0A507EAG9</accession>
<name>A0A507EAG9_9FUNG</name>
<dbReference type="STRING" id="109895.A0A507EAG9"/>
<dbReference type="FunFam" id="3.90.1030.20:FF:000002">
    <property type="entry name" value="DNA polymerase delta subunit"/>
    <property type="match status" value="1"/>
</dbReference>
<feature type="compositionally biased region" description="Acidic residues" evidence="5">
    <location>
        <begin position="679"/>
        <end position="690"/>
    </location>
</feature>
<feature type="compositionally biased region" description="Basic residues" evidence="5">
    <location>
        <begin position="653"/>
        <end position="669"/>
    </location>
</feature>
<evidence type="ECO:0000256" key="2">
    <source>
        <dbReference type="ARBA" id="ARBA00017589"/>
    </source>
</evidence>
<dbReference type="Gene3D" id="3.90.1030.20">
    <property type="entry name" value="DNA polymerase delta, p66 (Cdc27) subunit, wHTH domain"/>
    <property type="match status" value="1"/>
</dbReference>
<evidence type="ECO:0000313" key="6">
    <source>
        <dbReference type="EMBL" id="TPX61069.1"/>
    </source>
</evidence>
<dbReference type="AlphaFoldDB" id="A0A507EAG9"/>
<feature type="compositionally biased region" description="Basic and acidic residues" evidence="5">
    <location>
        <begin position="639"/>
        <end position="652"/>
    </location>
</feature>
<feature type="compositionally biased region" description="Low complexity" evidence="5">
    <location>
        <begin position="704"/>
        <end position="717"/>
    </location>
</feature>
<dbReference type="EMBL" id="QEAQ01000010">
    <property type="protein sequence ID" value="TPX61069.1"/>
    <property type="molecule type" value="Genomic_DNA"/>
</dbReference>
<reference evidence="6 7" key="1">
    <citation type="journal article" date="2019" name="Sci. Rep.">
        <title>Comparative genomics of chytrid fungi reveal insights into the obligate biotrophic and pathogenic lifestyle of Synchytrium endobioticum.</title>
        <authorList>
            <person name="van de Vossenberg B.T.L.H."/>
            <person name="Warris S."/>
            <person name="Nguyen H.D.T."/>
            <person name="van Gent-Pelzer M.P.E."/>
            <person name="Joly D.L."/>
            <person name="van de Geest H.C."/>
            <person name="Bonants P.J.M."/>
            <person name="Smith D.S."/>
            <person name="Levesque C.A."/>
            <person name="van der Lee T.A.J."/>
        </authorList>
    </citation>
    <scope>NUCLEOTIDE SEQUENCE [LARGE SCALE GENOMIC DNA]</scope>
    <source>
        <strain evidence="6 7">CBS 809.83</strain>
    </source>
</reference>
<feature type="compositionally biased region" description="Basic and acidic residues" evidence="5">
    <location>
        <begin position="528"/>
        <end position="541"/>
    </location>
</feature>
<feature type="compositionally biased region" description="Basic and acidic residues" evidence="5">
    <location>
        <begin position="476"/>
        <end position="490"/>
    </location>
</feature>
<dbReference type="InterPro" id="IPR041913">
    <property type="entry name" value="POLD3_sf"/>
</dbReference>
<dbReference type="GO" id="GO:0006271">
    <property type="term" value="P:DNA strand elongation involved in DNA replication"/>
    <property type="evidence" value="ECO:0007669"/>
    <property type="project" value="TreeGrafter"/>
</dbReference>
<dbReference type="GO" id="GO:0043625">
    <property type="term" value="C:delta DNA polymerase complex"/>
    <property type="evidence" value="ECO:0007669"/>
    <property type="project" value="InterPro"/>
</dbReference>
<evidence type="ECO:0000313" key="7">
    <source>
        <dbReference type="Proteomes" id="UP000318582"/>
    </source>
</evidence>
<keyword evidence="3" id="KW-0235">DNA replication</keyword>
<sequence>MAPSTLELVLPSTQSPIKPTAEFQLPLPSDYEYLLNSGISLDRAAAAPTLRWQICPAFDRIAATSSKRCVLEAYRRLCDASALSAGKSKEQMVIDIFRDICRVELTLENAKLIVSGYQLDPANPSTAEQLILDIKGGLSPLRLGLVRDVYNLITRTASQPSHFKQTAKALFKPLGHPRVRSGEIGADRLHTQFRTYWNGREGGKEGEEGVVELIEWEYYYAGVGASIDGDDFFEKMILGCWPDVINETDDLEDTKKTGTAGRKPSKPQLGLAEYQMKKKVATNIRKLDMLALRNSVRVSYISYRSRPLHNAESTSSRPSSAATIVLTSLSALPDFGDVTYKWLSRKLMVDVNAAKSLLYDFYETPRPVTLHATYYLQGEPKEGGGLRCELAPQERLSEAKAAFKKYSVHMYSLQPCPLKDKNVLFSVDFEVAQNDTVETMRACRLIQNNEVEHRIQRQVAAASTNQRQPAAVKPETVSHSKIETAHKAPIKEVPQAPASKSSSAKTNLMRKGSSNADHSKSKASFFDGYEKKPAQPKEPTKPSRSATSASKAAALKKTGSATAVSRAEKIKGAEQMAALNKLMESDDDDEPDEEVEQLRQLAAEAAGVFKNDAMEETEQPDDALEVEPAADDVMEVDDVDKTKASDEGEERAHRRVKKRRRVRKTRQIKVGKYTKTEDYSEWEDYSESEPEPAPPPAKRPKHVPAPAAPEAGSSSLPQNGKGETKSAGGSKGPKKPAGQQKTLLSFFGKR</sequence>
<feature type="compositionally biased region" description="Acidic residues" evidence="5">
    <location>
        <begin position="614"/>
        <end position="638"/>
    </location>
</feature>
<proteinExistence type="predicted"/>
<gene>
    <name evidence="6" type="ORF">PhCBS80983_g01399</name>
</gene>
<dbReference type="GO" id="GO:0006297">
    <property type="term" value="P:nucleotide-excision repair, DNA gap filling"/>
    <property type="evidence" value="ECO:0007669"/>
    <property type="project" value="TreeGrafter"/>
</dbReference>
<dbReference type="Gene3D" id="1.10.238.10">
    <property type="entry name" value="EF-hand"/>
    <property type="match status" value="1"/>
</dbReference>
<dbReference type="InterPro" id="IPR019038">
    <property type="entry name" value="POLD3"/>
</dbReference>
<dbReference type="GO" id="GO:1904161">
    <property type="term" value="P:DNA synthesis involved in UV-damage excision repair"/>
    <property type="evidence" value="ECO:0007669"/>
    <property type="project" value="TreeGrafter"/>
</dbReference>
<feature type="compositionally biased region" description="Low complexity" evidence="5">
    <location>
        <begin position="542"/>
        <end position="563"/>
    </location>
</feature>
<evidence type="ECO:0000256" key="4">
    <source>
        <dbReference type="ARBA" id="ARBA00023242"/>
    </source>
</evidence>
<feature type="region of interest" description="Disordered" evidence="5">
    <location>
        <begin position="459"/>
        <end position="568"/>
    </location>
</feature>
<evidence type="ECO:0000256" key="3">
    <source>
        <dbReference type="ARBA" id="ARBA00022705"/>
    </source>
</evidence>
<keyword evidence="4" id="KW-0539">Nucleus</keyword>
<dbReference type="PANTHER" id="PTHR17598:SF13">
    <property type="entry name" value="DNA POLYMERASE DELTA SUBUNIT 3"/>
    <property type="match status" value="1"/>
</dbReference>
<evidence type="ECO:0000256" key="1">
    <source>
        <dbReference type="ARBA" id="ARBA00004123"/>
    </source>
</evidence>
<feature type="region of interest" description="Disordered" evidence="5">
    <location>
        <begin position="601"/>
        <end position="750"/>
    </location>
</feature>
<dbReference type="PANTHER" id="PTHR17598">
    <property type="entry name" value="DNA POLYMERASE DELTA SUBUNIT 3"/>
    <property type="match status" value="1"/>
</dbReference>
<organism evidence="6 7">
    <name type="scientific">Powellomyces hirtus</name>
    <dbReference type="NCBI Taxonomy" id="109895"/>
    <lineage>
        <taxon>Eukaryota</taxon>
        <taxon>Fungi</taxon>
        <taxon>Fungi incertae sedis</taxon>
        <taxon>Chytridiomycota</taxon>
        <taxon>Chytridiomycota incertae sedis</taxon>
        <taxon>Chytridiomycetes</taxon>
        <taxon>Spizellomycetales</taxon>
        <taxon>Powellomycetaceae</taxon>
        <taxon>Powellomyces</taxon>
    </lineage>
</organism>
<dbReference type="Proteomes" id="UP000318582">
    <property type="component" value="Unassembled WGS sequence"/>
</dbReference>
<keyword evidence="7" id="KW-1185">Reference proteome</keyword>
<protein>
    <recommendedName>
        <fullName evidence="2">DNA polymerase delta subunit 3</fullName>
    </recommendedName>
</protein>
<evidence type="ECO:0000256" key="5">
    <source>
        <dbReference type="SAM" id="MobiDB-lite"/>
    </source>
</evidence>
<dbReference type="Pfam" id="PF09507">
    <property type="entry name" value="CDC27"/>
    <property type="match status" value="1"/>
</dbReference>
<dbReference type="GO" id="GO:0003887">
    <property type="term" value="F:DNA-directed DNA polymerase activity"/>
    <property type="evidence" value="ECO:0007669"/>
    <property type="project" value="TreeGrafter"/>
</dbReference>